<dbReference type="Proteomes" id="UP001602322">
    <property type="component" value="Unassembled WGS sequence"/>
</dbReference>
<proteinExistence type="predicted"/>
<evidence type="ECO:0000313" key="3">
    <source>
        <dbReference type="Proteomes" id="UP001602322"/>
    </source>
</evidence>
<feature type="compositionally biased region" description="Low complexity" evidence="1">
    <location>
        <begin position="83"/>
        <end position="96"/>
    </location>
</feature>
<feature type="region of interest" description="Disordered" evidence="1">
    <location>
        <begin position="71"/>
        <end position="96"/>
    </location>
</feature>
<dbReference type="RefSeq" id="WP_387897653.1">
    <property type="nucleotide sequence ID" value="NZ_JBIBEG010000001.1"/>
</dbReference>
<evidence type="ECO:0000256" key="1">
    <source>
        <dbReference type="SAM" id="MobiDB-lite"/>
    </source>
</evidence>
<protein>
    <recommendedName>
        <fullName evidence="4">MFS transporter</fullName>
    </recommendedName>
</protein>
<evidence type="ECO:0008006" key="4">
    <source>
        <dbReference type="Google" id="ProtNLM"/>
    </source>
</evidence>
<gene>
    <name evidence="2" type="ORF">ACFY8O_01170</name>
</gene>
<evidence type="ECO:0000313" key="2">
    <source>
        <dbReference type="EMBL" id="MFF5894512.1"/>
    </source>
</evidence>
<comment type="caution">
    <text evidence="2">The sequence shown here is derived from an EMBL/GenBank/DDBJ whole genome shotgun (WGS) entry which is preliminary data.</text>
</comment>
<name>A0ABW6X0C9_9ACTN</name>
<keyword evidence="3" id="KW-1185">Reference proteome</keyword>
<organism evidence="2 3">
    <name type="scientific">Streptomyces argenteolus</name>
    <dbReference type="NCBI Taxonomy" id="67274"/>
    <lineage>
        <taxon>Bacteria</taxon>
        <taxon>Bacillati</taxon>
        <taxon>Actinomycetota</taxon>
        <taxon>Actinomycetes</taxon>
        <taxon>Kitasatosporales</taxon>
        <taxon>Streptomycetaceae</taxon>
        <taxon>Streptomyces</taxon>
    </lineage>
</organism>
<dbReference type="EMBL" id="JBIBEG010000001">
    <property type="protein sequence ID" value="MFF5894512.1"/>
    <property type="molecule type" value="Genomic_DNA"/>
</dbReference>
<reference evidence="2 3" key="1">
    <citation type="submission" date="2024-10" db="EMBL/GenBank/DDBJ databases">
        <title>The Natural Products Discovery Center: Release of the First 8490 Sequenced Strains for Exploring Actinobacteria Biosynthetic Diversity.</title>
        <authorList>
            <person name="Kalkreuter E."/>
            <person name="Kautsar S.A."/>
            <person name="Yang D."/>
            <person name="Bader C.D."/>
            <person name="Teijaro C.N."/>
            <person name="Fluegel L."/>
            <person name="Davis C.M."/>
            <person name="Simpson J.R."/>
            <person name="Lauterbach L."/>
            <person name="Steele A.D."/>
            <person name="Gui C."/>
            <person name="Meng S."/>
            <person name="Li G."/>
            <person name="Viehrig K."/>
            <person name="Ye F."/>
            <person name="Su P."/>
            <person name="Kiefer A.F."/>
            <person name="Nichols A."/>
            <person name="Cepeda A.J."/>
            <person name="Yan W."/>
            <person name="Fan B."/>
            <person name="Jiang Y."/>
            <person name="Adhikari A."/>
            <person name="Zheng C.-J."/>
            <person name="Schuster L."/>
            <person name="Cowan T.M."/>
            <person name="Smanski M.J."/>
            <person name="Chevrette M.G."/>
            <person name="De Carvalho L.P.S."/>
            <person name="Shen B."/>
        </authorList>
    </citation>
    <scope>NUCLEOTIDE SEQUENCE [LARGE SCALE GENOMIC DNA]</scope>
    <source>
        <strain evidence="2 3">NPDC012540</strain>
    </source>
</reference>
<sequence>MSDDIRTPVPLAAHGPAGSRWWASPLAGTLAAPAPAVVVSSADNAFAGRTFLLTGGTVLAYALILPSRFPGGHRPGATGGPDSSCPAARSPSASPH</sequence>
<accession>A0ABW6X0C9</accession>